<dbReference type="AlphaFoldDB" id="A0A369LGC7"/>
<keyword evidence="4" id="KW-0249">Electron transport</keyword>
<dbReference type="GO" id="GO:0051539">
    <property type="term" value="F:4 iron, 4 sulfur cluster binding"/>
    <property type="evidence" value="ECO:0007669"/>
    <property type="project" value="UniProtKB-KW"/>
</dbReference>
<dbReference type="PROSITE" id="PS00198">
    <property type="entry name" value="4FE4S_FER_1"/>
    <property type="match status" value="1"/>
</dbReference>
<feature type="domain" description="4Fe-4S ferredoxin-type" evidence="8">
    <location>
        <begin position="252"/>
        <end position="284"/>
    </location>
</feature>
<keyword evidence="1" id="KW-0813">Transport</keyword>
<proteinExistence type="predicted"/>
<name>A0A369LGC7_9ACTN</name>
<dbReference type="Proteomes" id="UP000253792">
    <property type="component" value="Unassembled WGS sequence"/>
</dbReference>
<evidence type="ECO:0000259" key="8">
    <source>
        <dbReference type="PROSITE" id="PS51379"/>
    </source>
</evidence>
<dbReference type="InterPro" id="IPR051684">
    <property type="entry name" value="Electron_Trans/Redox"/>
</dbReference>
<evidence type="ECO:0000313" key="9">
    <source>
        <dbReference type="EMBL" id="RDB57276.1"/>
    </source>
</evidence>
<sequence length="286" mass="30988">MIRIRKAVRFLIVAVLLIALFAGWQTGTLCSVGYDAIAYICPLGALETIFGSWAFVPRVLICLAVVVIVALVFGKAFCSWVCPVAPLSDLLRGRKAREKDECERTQAAHRVLERWSDTNAAQAEKHKPIRSRVDGRHVVLAGSLASAAVCGFPVFCLVCPIGLTFASAIALYRLIGFNEPAIEVLVFPALLVLELTVFRKWCHRFCPVGALLSLLSRGNRTFKPHVNASMCARHAGSSCAACAQACPEHIDPCADLGDRSLAECTRCGACVNTCPAKALSFVNRKE</sequence>
<keyword evidence="7" id="KW-1133">Transmembrane helix</keyword>
<feature type="transmembrane region" description="Helical" evidence="7">
    <location>
        <begin position="138"/>
        <end position="169"/>
    </location>
</feature>
<evidence type="ECO:0000256" key="4">
    <source>
        <dbReference type="ARBA" id="ARBA00022982"/>
    </source>
</evidence>
<feature type="transmembrane region" description="Helical" evidence="7">
    <location>
        <begin position="181"/>
        <end position="198"/>
    </location>
</feature>
<dbReference type="InterPro" id="IPR017900">
    <property type="entry name" value="4Fe4S_Fe_S_CS"/>
</dbReference>
<dbReference type="RefSeq" id="WP_114619837.1">
    <property type="nucleotide sequence ID" value="NZ_PPTP01000001.1"/>
</dbReference>
<dbReference type="Pfam" id="PF12801">
    <property type="entry name" value="Fer4_5"/>
    <property type="match status" value="2"/>
</dbReference>
<dbReference type="PANTHER" id="PTHR30176:SF3">
    <property type="entry name" value="FERREDOXIN-TYPE PROTEIN NAPH"/>
    <property type="match status" value="1"/>
</dbReference>
<feature type="transmembrane region" description="Helical" evidence="7">
    <location>
        <begin position="54"/>
        <end position="73"/>
    </location>
</feature>
<evidence type="ECO:0000256" key="6">
    <source>
        <dbReference type="ARBA" id="ARBA00023014"/>
    </source>
</evidence>
<keyword evidence="5" id="KW-0408">Iron</keyword>
<dbReference type="GO" id="GO:0005886">
    <property type="term" value="C:plasma membrane"/>
    <property type="evidence" value="ECO:0007669"/>
    <property type="project" value="TreeGrafter"/>
</dbReference>
<keyword evidence="6" id="KW-0411">Iron-sulfur</keyword>
<organism evidence="9 10">
    <name type="scientific">Senegalimassilia anaerobia</name>
    <dbReference type="NCBI Taxonomy" id="1473216"/>
    <lineage>
        <taxon>Bacteria</taxon>
        <taxon>Bacillati</taxon>
        <taxon>Actinomycetota</taxon>
        <taxon>Coriobacteriia</taxon>
        <taxon>Coriobacteriales</taxon>
        <taxon>Coriobacteriaceae</taxon>
        <taxon>Senegalimassilia</taxon>
    </lineage>
</organism>
<protein>
    <submittedName>
        <fullName evidence="9">Ferredoxin</fullName>
    </submittedName>
</protein>
<dbReference type="SUPFAM" id="SSF54862">
    <property type="entry name" value="4Fe-4S ferredoxins"/>
    <property type="match status" value="1"/>
</dbReference>
<dbReference type="GO" id="GO:0046872">
    <property type="term" value="F:metal ion binding"/>
    <property type="evidence" value="ECO:0007669"/>
    <property type="project" value="UniProtKB-KW"/>
</dbReference>
<evidence type="ECO:0000256" key="5">
    <source>
        <dbReference type="ARBA" id="ARBA00023004"/>
    </source>
</evidence>
<evidence type="ECO:0000256" key="3">
    <source>
        <dbReference type="ARBA" id="ARBA00022723"/>
    </source>
</evidence>
<comment type="caution">
    <text evidence="9">The sequence shown here is derived from an EMBL/GenBank/DDBJ whole genome shotgun (WGS) entry which is preliminary data.</text>
</comment>
<dbReference type="PANTHER" id="PTHR30176">
    <property type="entry name" value="FERREDOXIN-TYPE PROTEIN NAPH"/>
    <property type="match status" value="1"/>
</dbReference>
<keyword evidence="2" id="KW-0004">4Fe-4S</keyword>
<evidence type="ECO:0000313" key="10">
    <source>
        <dbReference type="Proteomes" id="UP000253792"/>
    </source>
</evidence>
<dbReference type="OrthoDB" id="3174284at2"/>
<gene>
    <name evidence="9" type="ORF">C1880_00140</name>
</gene>
<keyword evidence="7" id="KW-0472">Membrane</keyword>
<dbReference type="EMBL" id="PPTP01000001">
    <property type="protein sequence ID" value="RDB57276.1"/>
    <property type="molecule type" value="Genomic_DNA"/>
</dbReference>
<accession>A0A369LGC7</accession>
<evidence type="ECO:0000256" key="1">
    <source>
        <dbReference type="ARBA" id="ARBA00022448"/>
    </source>
</evidence>
<keyword evidence="3" id="KW-0479">Metal-binding</keyword>
<dbReference type="Pfam" id="PF00037">
    <property type="entry name" value="Fer4"/>
    <property type="match status" value="1"/>
</dbReference>
<reference evidence="9 10" key="1">
    <citation type="journal article" date="2018" name="Elife">
        <title>Discovery and characterization of a prevalent human gut bacterial enzyme sufficient for the inactivation of a family of plant toxins.</title>
        <authorList>
            <person name="Koppel N."/>
            <person name="Bisanz J.E."/>
            <person name="Pandelia M.E."/>
            <person name="Turnbaugh P.J."/>
            <person name="Balskus E.P."/>
        </authorList>
    </citation>
    <scope>NUCLEOTIDE SEQUENCE [LARGE SCALE GENOMIC DNA]</scope>
    <source>
        <strain evidence="10">anaerobia AP69FAA</strain>
    </source>
</reference>
<keyword evidence="10" id="KW-1185">Reference proteome</keyword>
<dbReference type="InterPro" id="IPR017896">
    <property type="entry name" value="4Fe4S_Fe-S-bd"/>
</dbReference>
<evidence type="ECO:0000256" key="7">
    <source>
        <dbReference type="SAM" id="Phobius"/>
    </source>
</evidence>
<evidence type="ECO:0000256" key="2">
    <source>
        <dbReference type="ARBA" id="ARBA00022485"/>
    </source>
</evidence>
<dbReference type="PROSITE" id="PS51379">
    <property type="entry name" value="4FE4S_FER_2"/>
    <property type="match status" value="1"/>
</dbReference>
<keyword evidence="7" id="KW-0812">Transmembrane</keyword>